<dbReference type="KEGG" id="pxn:HU772_016120"/>
<dbReference type="PANTHER" id="PTHR23088">
    <property type="entry name" value="NITRILASE-RELATED"/>
    <property type="match status" value="1"/>
</dbReference>
<dbReference type="EMBL" id="CP077095">
    <property type="protein sequence ID" value="QXI36871.1"/>
    <property type="molecule type" value="Genomic_DNA"/>
</dbReference>
<reference evidence="2 3" key="1">
    <citation type="journal article" date="2020" name="Microorganisms">
        <title>Reliable Identification of Environmental Pseudomonas Isolates Using the rpoD Gene.</title>
        <authorList>
            <consortium name="The Broad Institute Genome Sequencing Platform"/>
            <person name="Girard L."/>
            <person name="Lood C."/>
            <person name="Rokni-Zadeh H."/>
            <person name="van Noort V."/>
            <person name="Lavigne R."/>
            <person name="De Mot R."/>
        </authorList>
    </citation>
    <scope>NUCLEOTIDE SEQUENCE [LARGE SCALE GENOMIC DNA]</scope>
    <source>
        <strain evidence="2 3">RW9S1A</strain>
    </source>
</reference>
<dbReference type="RefSeq" id="WP_186660511.1">
    <property type="nucleotide sequence ID" value="NZ_CP077095.1"/>
</dbReference>
<dbReference type="SUPFAM" id="SSF56317">
    <property type="entry name" value="Carbon-nitrogen hydrolase"/>
    <property type="match status" value="1"/>
</dbReference>
<sequence>MKIEVVQTTTRDGDTAHNLRGILEALAQCAPDTDILLFPESHLTGFLTADDVGMLAEAIDGEAVQAVVAAVRQRNVAVVLGLYENADGTFYNTTLFIAPEGILLTYRKTHLWVPEHGIVVPGDRFATVEWRGVRLGLLICYDSEFPETARALKALGAQLMLITDGLAEPEDHVHRVSVMARAMENQVFAVVANRVGDGPDGCVFVGASLAVDPYGRTLFEAGRGESRHGVTLDLSLIDQARAFHDYSANQRITLPGEPVEHANGVRELIIGNTDNR</sequence>
<dbReference type="GO" id="GO:0016787">
    <property type="term" value="F:hydrolase activity"/>
    <property type="evidence" value="ECO:0007669"/>
    <property type="project" value="UniProtKB-KW"/>
</dbReference>
<dbReference type="Pfam" id="PF00795">
    <property type="entry name" value="CN_hydrolase"/>
    <property type="match status" value="1"/>
</dbReference>
<dbReference type="InterPro" id="IPR044083">
    <property type="entry name" value="RamA-like"/>
</dbReference>
<dbReference type="InterPro" id="IPR036526">
    <property type="entry name" value="C-N_Hydrolase_sf"/>
</dbReference>
<dbReference type="AlphaFoldDB" id="A0A9E6PT97"/>
<evidence type="ECO:0000313" key="3">
    <source>
        <dbReference type="Proteomes" id="UP000633418"/>
    </source>
</evidence>
<feature type="domain" description="CN hydrolase" evidence="1">
    <location>
        <begin position="1"/>
        <end position="234"/>
    </location>
</feature>
<dbReference type="Proteomes" id="UP000633418">
    <property type="component" value="Chromosome"/>
</dbReference>
<organism evidence="2 3">
    <name type="scientific">Pseudomonas xantholysinigenes</name>
    <dbReference type="NCBI Taxonomy" id="2745490"/>
    <lineage>
        <taxon>Bacteria</taxon>
        <taxon>Pseudomonadati</taxon>
        <taxon>Pseudomonadota</taxon>
        <taxon>Gammaproteobacteria</taxon>
        <taxon>Pseudomonadales</taxon>
        <taxon>Pseudomonadaceae</taxon>
        <taxon>Pseudomonas</taxon>
    </lineage>
</organism>
<name>A0A9E6PT97_9PSED</name>
<dbReference type="CDD" id="cd07576">
    <property type="entry name" value="R-amidase_like"/>
    <property type="match status" value="1"/>
</dbReference>
<dbReference type="PANTHER" id="PTHR23088:SF27">
    <property type="entry name" value="DEAMINATED GLUTATHIONE AMIDASE"/>
    <property type="match status" value="1"/>
</dbReference>
<protein>
    <submittedName>
        <fullName evidence="2">Carbon-nitrogen hydrolase family protein</fullName>
    </submittedName>
</protein>
<dbReference type="PROSITE" id="PS50263">
    <property type="entry name" value="CN_HYDROLASE"/>
    <property type="match status" value="1"/>
</dbReference>
<evidence type="ECO:0000313" key="2">
    <source>
        <dbReference type="EMBL" id="QXI36871.1"/>
    </source>
</evidence>
<accession>A0A9E6PT97</accession>
<dbReference type="Gene3D" id="3.60.110.10">
    <property type="entry name" value="Carbon-nitrogen hydrolase"/>
    <property type="match status" value="1"/>
</dbReference>
<reference evidence="2 3" key="2">
    <citation type="journal article" date="2021" name="Microorganisms">
        <title>The Ever-Expanding Pseudomonas Genus: Description of 43 New Species and Partition of the Pseudomonas putida Group.</title>
        <authorList>
            <person name="Girard L."/>
            <person name="Lood C."/>
            <person name="Hofte M."/>
            <person name="Vandamme P."/>
            <person name="Rokni-Zadeh H."/>
            <person name="van Noort V."/>
            <person name="Lavigne R."/>
            <person name="De Mot R."/>
        </authorList>
    </citation>
    <scope>NUCLEOTIDE SEQUENCE [LARGE SCALE GENOMIC DNA]</scope>
    <source>
        <strain evidence="2 3">RW9S1A</strain>
    </source>
</reference>
<keyword evidence="2" id="KW-0378">Hydrolase</keyword>
<gene>
    <name evidence="2" type="ORF">HU772_016120</name>
</gene>
<proteinExistence type="predicted"/>
<evidence type="ECO:0000259" key="1">
    <source>
        <dbReference type="PROSITE" id="PS50263"/>
    </source>
</evidence>
<dbReference type="InterPro" id="IPR003010">
    <property type="entry name" value="C-N_Hydrolase"/>
</dbReference>
<keyword evidence="3" id="KW-1185">Reference proteome</keyword>